<evidence type="ECO:0000313" key="2">
    <source>
        <dbReference type="EMBL" id="CAF5164644.1"/>
    </source>
</evidence>
<dbReference type="EMBL" id="CAJOBH010270739">
    <property type="protein sequence ID" value="CAF5164644.1"/>
    <property type="molecule type" value="Genomic_DNA"/>
</dbReference>
<dbReference type="AlphaFoldDB" id="A0A8S3GQC8"/>
<comment type="caution">
    <text evidence="2">The sequence shown here is derived from an EMBL/GenBank/DDBJ whole genome shotgun (WGS) entry which is preliminary data.</text>
</comment>
<organism evidence="2 3">
    <name type="scientific">Rotaria magnacalcarata</name>
    <dbReference type="NCBI Taxonomy" id="392030"/>
    <lineage>
        <taxon>Eukaryota</taxon>
        <taxon>Metazoa</taxon>
        <taxon>Spiralia</taxon>
        <taxon>Gnathifera</taxon>
        <taxon>Rotifera</taxon>
        <taxon>Eurotatoria</taxon>
        <taxon>Bdelloidea</taxon>
        <taxon>Philodinida</taxon>
        <taxon>Philodinidae</taxon>
        <taxon>Rotaria</taxon>
    </lineage>
</organism>
<proteinExistence type="predicted"/>
<feature type="non-terminal residue" evidence="2">
    <location>
        <position position="1"/>
    </location>
</feature>
<evidence type="ECO:0000313" key="3">
    <source>
        <dbReference type="Proteomes" id="UP000681967"/>
    </source>
</evidence>
<gene>
    <name evidence="2" type="ORF">BYL167_LOCUS75565</name>
</gene>
<name>A0A8S3GQC8_9BILA</name>
<evidence type="ECO:0000256" key="1">
    <source>
        <dbReference type="SAM" id="MobiDB-lite"/>
    </source>
</evidence>
<protein>
    <submittedName>
        <fullName evidence="2">Uncharacterized protein</fullName>
    </submittedName>
</protein>
<dbReference type="Proteomes" id="UP000681967">
    <property type="component" value="Unassembled WGS sequence"/>
</dbReference>
<reference evidence="2" key="1">
    <citation type="submission" date="2021-02" db="EMBL/GenBank/DDBJ databases">
        <authorList>
            <person name="Nowell W R."/>
        </authorList>
    </citation>
    <scope>NUCLEOTIDE SEQUENCE</scope>
</reference>
<sequence>MSASNTPNRIRHTPKTTRAYESSDG</sequence>
<feature type="region of interest" description="Disordered" evidence="1">
    <location>
        <begin position="1"/>
        <end position="25"/>
    </location>
</feature>
<accession>A0A8S3GQC8</accession>